<organism evidence="2 3">
    <name type="scientific">Persephonella hydrogeniphila</name>
    <dbReference type="NCBI Taxonomy" id="198703"/>
    <lineage>
        <taxon>Bacteria</taxon>
        <taxon>Pseudomonadati</taxon>
        <taxon>Aquificota</taxon>
        <taxon>Aquificia</taxon>
        <taxon>Aquificales</taxon>
        <taxon>Hydrogenothermaceae</taxon>
        <taxon>Persephonella</taxon>
    </lineage>
</organism>
<accession>A0A285N1F1</accession>
<reference evidence="3" key="1">
    <citation type="submission" date="2017-09" db="EMBL/GenBank/DDBJ databases">
        <authorList>
            <person name="Varghese N."/>
            <person name="Submissions S."/>
        </authorList>
    </citation>
    <scope>NUCLEOTIDE SEQUENCE [LARGE SCALE GENOMIC DNA]</scope>
    <source>
        <strain evidence="3">DSM 15103</strain>
    </source>
</reference>
<proteinExistence type="predicted"/>
<keyword evidence="3" id="KW-1185">Reference proteome</keyword>
<name>A0A285N1F1_9AQUI</name>
<evidence type="ECO:0000313" key="2">
    <source>
        <dbReference type="EMBL" id="SNZ03260.1"/>
    </source>
</evidence>
<feature type="coiled-coil region" evidence="1">
    <location>
        <begin position="71"/>
        <end position="136"/>
    </location>
</feature>
<evidence type="ECO:0000256" key="1">
    <source>
        <dbReference type="SAM" id="Coils"/>
    </source>
</evidence>
<sequence length="288" mass="32504">MRVLLSILLGVFIIIGVSSAKEESAQSLIESSGKRTTEKVQAREMSKVIKEAVNVYAKGNRVLFLLNHNKIEEAKKVLDQLVKELDKLSTQYKKMDRLPIDAVITEISGITDIKEAEKLAKEAKKAVEDNDFIKARFILNSLRDEIQIETFYLPLSLYTEAVKLAQKLLKEGKVKDAIAQLQVAIGLVEVETTIIPKPLAIASLLVEDASKAFKKNPEKALKLLDEAKRQIKLAKVLGYIKTEKDISPLIAQIEKLEKEIKEKAGRKEHFKKVFENIEKVREKATQTR</sequence>
<dbReference type="RefSeq" id="WP_096999525.1">
    <property type="nucleotide sequence ID" value="NZ_OBEI01000001.1"/>
</dbReference>
<dbReference type="Gene3D" id="1.25.40.10">
    <property type="entry name" value="Tetratricopeptide repeat domain"/>
    <property type="match status" value="1"/>
</dbReference>
<dbReference type="InterPro" id="IPR011990">
    <property type="entry name" value="TPR-like_helical_dom_sf"/>
</dbReference>
<dbReference type="Proteomes" id="UP000219036">
    <property type="component" value="Unassembled WGS sequence"/>
</dbReference>
<dbReference type="Pfam" id="PF10938">
    <property type="entry name" value="YfdX"/>
    <property type="match status" value="1"/>
</dbReference>
<gene>
    <name evidence="2" type="ORF">SAMN06265182_0334</name>
</gene>
<dbReference type="OrthoDB" id="11616at2"/>
<evidence type="ECO:0000313" key="3">
    <source>
        <dbReference type="Proteomes" id="UP000219036"/>
    </source>
</evidence>
<dbReference type="EMBL" id="OBEI01000001">
    <property type="protein sequence ID" value="SNZ03260.1"/>
    <property type="molecule type" value="Genomic_DNA"/>
</dbReference>
<keyword evidence="1" id="KW-0175">Coiled coil</keyword>
<protein>
    <submittedName>
        <fullName evidence="2">YfdX protein</fullName>
    </submittedName>
</protein>
<dbReference type="AlphaFoldDB" id="A0A285N1F1"/>
<dbReference type="InterPro" id="IPR021236">
    <property type="entry name" value="Uncharacterised_YfdX"/>
</dbReference>